<accession>A0ACB8BFB2</accession>
<reference evidence="1" key="1">
    <citation type="journal article" date="2021" name="New Phytol.">
        <title>Evolutionary innovations through gain and loss of genes in the ectomycorrhizal Boletales.</title>
        <authorList>
            <person name="Wu G."/>
            <person name="Miyauchi S."/>
            <person name="Morin E."/>
            <person name="Kuo A."/>
            <person name="Drula E."/>
            <person name="Varga T."/>
            <person name="Kohler A."/>
            <person name="Feng B."/>
            <person name="Cao Y."/>
            <person name="Lipzen A."/>
            <person name="Daum C."/>
            <person name="Hundley H."/>
            <person name="Pangilinan J."/>
            <person name="Johnson J."/>
            <person name="Barry K."/>
            <person name="LaButti K."/>
            <person name="Ng V."/>
            <person name="Ahrendt S."/>
            <person name="Min B."/>
            <person name="Choi I.G."/>
            <person name="Park H."/>
            <person name="Plett J.M."/>
            <person name="Magnuson J."/>
            <person name="Spatafora J.W."/>
            <person name="Nagy L.G."/>
            <person name="Henrissat B."/>
            <person name="Grigoriev I.V."/>
            <person name="Yang Z.L."/>
            <person name="Xu J."/>
            <person name="Martin F.M."/>
        </authorList>
    </citation>
    <scope>NUCLEOTIDE SEQUENCE</scope>
    <source>
        <strain evidence="1">KUC20120723A-06</strain>
    </source>
</reference>
<dbReference type="Proteomes" id="UP000790709">
    <property type="component" value="Unassembled WGS sequence"/>
</dbReference>
<organism evidence="1 2">
    <name type="scientific">Leucogyrophana mollusca</name>
    <dbReference type="NCBI Taxonomy" id="85980"/>
    <lineage>
        <taxon>Eukaryota</taxon>
        <taxon>Fungi</taxon>
        <taxon>Dikarya</taxon>
        <taxon>Basidiomycota</taxon>
        <taxon>Agaricomycotina</taxon>
        <taxon>Agaricomycetes</taxon>
        <taxon>Agaricomycetidae</taxon>
        <taxon>Boletales</taxon>
        <taxon>Boletales incertae sedis</taxon>
        <taxon>Leucogyrophana</taxon>
    </lineage>
</organism>
<evidence type="ECO:0000313" key="2">
    <source>
        <dbReference type="Proteomes" id="UP000790709"/>
    </source>
</evidence>
<evidence type="ECO:0000313" key="1">
    <source>
        <dbReference type="EMBL" id="KAH7923462.1"/>
    </source>
</evidence>
<dbReference type="EMBL" id="MU266452">
    <property type="protein sequence ID" value="KAH7923462.1"/>
    <property type="molecule type" value="Genomic_DNA"/>
</dbReference>
<protein>
    <submittedName>
        <fullName evidence="1">Uncharacterized protein</fullName>
    </submittedName>
</protein>
<name>A0ACB8BFB2_9AGAM</name>
<proteinExistence type="predicted"/>
<sequence length="155" mass="17182">MLVKIIAAAALAATLTSAVPSPSLPERHAEVAHAERDSTSYAYPYEFYVYSADHYKGKNEFLGDQIWAEPWQKQVCLKCRQLNGNVSDKVHSFYFEPIVTQPTALEGFTIGFWHDTKCGGEPLKTYKSPQHQTSVAALHSARAVKVCFFNIGGSV</sequence>
<keyword evidence="2" id="KW-1185">Reference proteome</keyword>
<comment type="caution">
    <text evidence="1">The sequence shown here is derived from an EMBL/GenBank/DDBJ whole genome shotgun (WGS) entry which is preliminary data.</text>
</comment>
<gene>
    <name evidence="1" type="ORF">BV22DRAFT_1130663</name>
</gene>